<dbReference type="Proteomes" id="UP000234412">
    <property type="component" value="Unassembled WGS sequence"/>
</dbReference>
<name>A0A2N4YW71_KLEVA</name>
<sequence length="66" mass="7527">MAGSQHTQTHPKFTWRFLALNRHDKQAKPCRLSVEAATEREARRILAPHFILSLAARLPVQEVSHA</sequence>
<comment type="caution">
    <text evidence="1">The sequence shown here is derived from an EMBL/GenBank/DDBJ whole genome shotgun (WGS) entry which is preliminary data.</text>
</comment>
<dbReference type="GO" id="GO:0051301">
    <property type="term" value="P:cell division"/>
    <property type="evidence" value="ECO:0007669"/>
    <property type="project" value="UniProtKB-KW"/>
</dbReference>
<dbReference type="EMBL" id="PIDP01001051">
    <property type="protein sequence ID" value="PLM92062.1"/>
    <property type="molecule type" value="Genomic_DNA"/>
</dbReference>
<proteinExistence type="predicted"/>
<dbReference type="EMBL" id="PICB01000650">
    <property type="protein sequence ID" value="PLP45133.1"/>
    <property type="molecule type" value="Genomic_DNA"/>
</dbReference>
<dbReference type="NCBIfam" id="NF033153">
    <property type="entry name" value="phage_ICD_like"/>
    <property type="match status" value="1"/>
</dbReference>
<evidence type="ECO:0000313" key="4">
    <source>
        <dbReference type="Proteomes" id="UP000234473"/>
    </source>
</evidence>
<gene>
    <name evidence="2" type="ORF">CWM98_13755</name>
    <name evidence="1" type="ORF">CWN47_23785</name>
</gene>
<protein>
    <submittedName>
        <fullName evidence="1">Host cell division inhibitor Icd-like protein</fullName>
    </submittedName>
</protein>
<reference evidence="3 4" key="2">
    <citation type="submission" date="2018-01" db="EMBL/GenBank/DDBJ databases">
        <title>Genomic study of Klebsiella pneumoniae.</title>
        <authorList>
            <person name="Yang Y."/>
            <person name="Bicalho R."/>
        </authorList>
    </citation>
    <scope>NUCLEOTIDE SEQUENCE [LARGE SCALE GENOMIC DNA]</scope>
    <source>
        <strain evidence="2 4">A5</strain>
        <strain evidence="1 3">A8</strain>
    </source>
</reference>
<evidence type="ECO:0000313" key="2">
    <source>
        <dbReference type="EMBL" id="PLP45133.1"/>
    </source>
</evidence>
<dbReference type="Proteomes" id="UP000234473">
    <property type="component" value="Unassembled WGS sequence"/>
</dbReference>
<keyword evidence="1" id="KW-0132">Cell division</keyword>
<accession>A0A2N4YW71</accession>
<reference evidence="3 4" key="1">
    <citation type="submission" date="2017-11" db="EMBL/GenBank/DDBJ databases">
        <authorList>
            <person name="Han C.G."/>
        </authorList>
    </citation>
    <scope>NUCLEOTIDE SEQUENCE [LARGE SCALE GENOMIC DNA]</scope>
    <source>
        <strain evidence="2 4">A5</strain>
        <strain evidence="1 3">A8</strain>
    </source>
</reference>
<organism evidence="1 3">
    <name type="scientific">Klebsiella variicola</name>
    <dbReference type="NCBI Taxonomy" id="244366"/>
    <lineage>
        <taxon>Bacteria</taxon>
        <taxon>Pseudomonadati</taxon>
        <taxon>Pseudomonadota</taxon>
        <taxon>Gammaproteobacteria</taxon>
        <taxon>Enterobacterales</taxon>
        <taxon>Enterobacteriaceae</taxon>
        <taxon>Klebsiella/Raoultella group</taxon>
        <taxon>Klebsiella</taxon>
        <taxon>Klebsiella pneumoniae complex</taxon>
    </lineage>
</organism>
<evidence type="ECO:0000313" key="1">
    <source>
        <dbReference type="EMBL" id="PLM92062.1"/>
    </source>
</evidence>
<evidence type="ECO:0000313" key="3">
    <source>
        <dbReference type="Proteomes" id="UP000234412"/>
    </source>
</evidence>
<dbReference type="AlphaFoldDB" id="A0A2N4YW71"/>
<keyword evidence="1" id="KW-0131">Cell cycle</keyword>